<gene>
    <name evidence="4" type="ORF">A2682_00615</name>
</gene>
<dbReference type="Pfam" id="PF07719">
    <property type="entry name" value="TPR_2"/>
    <property type="match status" value="1"/>
</dbReference>
<reference evidence="4 5" key="1">
    <citation type="journal article" date="2016" name="Nat. Commun.">
        <title>Thousands of microbial genomes shed light on interconnected biogeochemical processes in an aquifer system.</title>
        <authorList>
            <person name="Anantharaman K."/>
            <person name="Brown C.T."/>
            <person name="Hug L.A."/>
            <person name="Sharon I."/>
            <person name="Castelle C.J."/>
            <person name="Probst A.J."/>
            <person name="Thomas B.C."/>
            <person name="Singh A."/>
            <person name="Wilkins M.J."/>
            <person name="Karaoz U."/>
            <person name="Brodie E.L."/>
            <person name="Williams K.H."/>
            <person name="Hubbard S.S."/>
            <person name="Banfield J.F."/>
        </authorList>
    </citation>
    <scope>NUCLEOTIDE SEQUENCE [LARGE SCALE GENOMIC DNA]</scope>
    <source>
        <strain evidence="5">RIFCSPHIGHO2_01_FULL_58_15</strain>
    </source>
</reference>
<proteinExistence type="predicted"/>
<name>A0A1G2PL06_TERXR</name>
<sequence>MYALLSIVLFLVGAGLIVLVLVRKMPALVDLPGDQPSVTREFFGRVKARLKRIDWPRYQRFALTVLAAAVDFLRHLFFFIARQSERLAKLLRGRIRKLSGQQPIRAQFSFFSRIRRRSAFVEEERRLIEQLTANPHDVDAYRRLGNLYAIAGNVADARAAFTEVLRLAPEDEATKARLAEFTSETEENAQDTPKA</sequence>
<protein>
    <submittedName>
        <fullName evidence="4">Uncharacterized protein</fullName>
    </submittedName>
</protein>
<evidence type="ECO:0000313" key="5">
    <source>
        <dbReference type="Proteomes" id="UP000178690"/>
    </source>
</evidence>
<keyword evidence="2 3" id="KW-0802">TPR repeat</keyword>
<dbReference type="STRING" id="1802363.A2682_00615"/>
<feature type="repeat" description="TPR" evidence="3">
    <location>
        <begin position="138"/>
        <end position="171"/>
    </location>
</feature>
<dbReference type="InterPro" id="IPR013105">
    <property type="entry name" value="TPR_2"/>
</dbReference>
<dbReference type="InterPro" id="IPR019734">
    <property type="entry name" value="TPR_rpt"/>
</dbReference>
<dbReference type="InterPro" id="IPR011990">
    <property type="entry name" value="TPR-like_helical_dom_sf"/>
</dbReference>
<evidence type="ECO:0000313" key="4">
    <source>
        <dbReference type="EMBL" id="OHA49000.1"/>
    </source>
</evidence>
<evidence type="ECO:0000256" key="2">
    <source>
        <dbReference type="ARBA" id="ARBA00022803"/>
    </source>
</evidence>
<dbReference type="SMART" id="SM00028">
    <property type="entry name" value="TPR"/>
    <property type="match status" value="1"/>
</dbReference>
<dbReference type="Gene3D" id="1.25.40.10">
    <property type="entry name" value="Tetratricopeptide repeat domain"/>
    <property type="match status" value="1"/>
</dbReference>
<organism evidence="4 5">
    <name type="scientific">Terrybacteria sp. (strain RIFCSPHIGHO2_01_FULL_58_15)</name>
    <dbReference type="NCBI Taxonomy" id="1802363"/>
    <lineage>
        <taxon>Bacteria</taxon>
        <taxon>Candidatus Terryibacteriota</taxon>
    </lineage>
</organism>
<keyword evidence="1" id="KW-0677">Repeat</keyword>
<evidence type="ECO:0000256" key="3">
    <source>
        <dbReference type="PROSITE-ProRule" id="PRU00339"/>
    </source>
</evidence>
<evidence type="ECO:0000256" key="1">
    <source>
        <dbReference type="ARBA" id="ARBA00022737"/>
    </source>
</evidence>
<comment type="caution">
    <text evidence="4">The sequence shown here is derived from an EMBL/GenBank/DDBJ whole genome shotgun (WGS) entry which is preliminary data.</text>
</comment>
<dbReference type="AlphaFoldDB" id="A0A1G2PL06"/>
<dbReference type="EMBL" id="MHST01000014">
    <property type="protein sequence ID" value="OHA49000.1"/>
    <property type="molecule type" value="Genomic_DNA"/>
</dbReference>
<dbReference type="Proteomes" id="UP000178690">
    <property type="component" value="Unassembled WGS sequence"/>
</dbReference>
<dbReference type="PROSITE" id="PS50005">
    <property type="entry name" value="TPR"/>
    <property type="match status" value="1"/>
</dbReference>
<dbReference type="SUPFAM" id="SSF48452">
    <property type="entry name" value="TPR-like"/>
    <property type="match status" value="1"/>
</dbReference>
<accession>A0A1G2PL06</accession>